<feature type="region of interest" description="Disordered" evidence="1">
    <location>
        <begin position="1"/>
        <end position="21"/>
    </location>
</feature>
<name>A0A0A9EDS2_ARUDO</name>
<organism evidence="2">
    <name type="scientific">Arundo donax</name>
    <name type="common">Giant reed</name>
    <name type="synonym">Donax arundinaceus</name>
    <dbReference type="NCBI Taxonomy" id="35708"/>
    <lineage>
        <taxon>Eukaryota</taxon>
        <taxon>Viridiplantae</taxon>
        <taxon>Streptophyta</taxon>
        <taxon>Embryophyta</taxon>
        <taxon>Tracheophyta</taxon>
        <taxon>Spermatophyta</taxon>
        <taxon>Magnoliopsida</taxon>
        <taxon>Liliopsida</taxon>
        <taxon>Poales</taxon>
        <taxon>Poaceae</taxon>
        <taxon>PACMAD clade</taxon>
        <taxon>Arundinoideae</taxon>
        <taxon>Arundineae</taxon>
        <taxon>Arundo</taxon>
    </lineage>
</organism>
<sequence length="77" mass="8989">MFRDTKLQGQQSVPFGDNLGQKTGSLSKKLLLLQLKHLFTNIMGVRINIINLKHQWLKNLKLVIHTDFCSPRWVQIF</sequence>
<protein>
    <submittedName>
        <fullName evidence="2">Uncharacterized protein</fullName>
    </submittedName>
</protein>
<accession>A0A0A9EDS2</accession>
<dbReference type="EMBL" id="GBRH01199689">
    <property type="protein sequence ID" value="JAD98206.1"/>
    <property type="molecule type" value="Transcribed_RNA"/>
</dbReference>
<proteinExistence type="predicted"/>
<dbReference type="AlphaFoldDB" id="A0A0A9EDS2"/>
<reference evidence="2" key="2">
    <citation type="journal article" date="2015" name="Data Brief">
        <title>Shoot transcriptome of the giant reed, Arundo donax.</title>
        <authorList>
            <person name="Barrero R.A."/>
            <person name="Guerrero F.D."/>
            <person name="Moolhuijzen P."/>
            <person name="Goolsby J.A."/>
            <person name="Tidwell J."/>
            <person name="Bellgard S.E."/>
            <person name="Bellgard M.I."/>
        </authorList>
    </citation>
    <scope>NUCLEOTIDE SEQUENCE</scope>
    <source>
        <tissue evidence="2">Shoot tissue taken approximately 20 cm above the soil surface</tissue>
    </source>
</reference>
<reference evidence="2" key="1">
    <citation type="submission" date="2014-09" db="EMBL/GenBank/DDBJ databases">
        <authorList>
            <person name="Magalhaes I.L.F."/>
            <person name="Oliveira U."/>
            <person name="Santos F.R."/>
            <person name="Vidigal T.H.D.A."/>
            <person name="Brescovit A.D."/>
            <person name="Santos A.J."/>
        </authorList>
    </citation>
    <scope>NUCLEOTIDE SEQUENCE</scope>
    <source>
        <tissue evidence="2">Shoot tissue taken approximately 20 cm above the soil surface</tissue>
    </source>
</reference>
<evidence type="ECO:0000313" key="2">
    <source>
        <dbReference type="EMBL" id="JAD98206.1"/>
    </source>
</evidence>
<evidence type="ECO:0000256" key="1">
    <source>
        <dbReference type="SAM" id="MobiDB-lite"/>
    </source>
</evidence>